<evidence type="ECO:0000313" key="3">
    <source>
        <dbReference type="EMBL" id="SNY51512.1"/>
    </source>
</evidence>
<keyword evidence="1" id="KW-0732">Signal</keyword>
<accession>A0A285IU51</accession>
<feature type="domain" description="DUF7939" evidence="2">
    <location>
        <begin position="462"/>
        <end position="541"/>
    </location>
</feature>
<sequence length="557" mass="61513">MVRRGLLLTMLLSVLFGALLSAPAFAISQLDAQLDKNPVMLGESVLLEVTADSRLPANSINFRVLDNNFTVMVPSVNQSTSVINGDVSHSTTWTVTLLPKASGEFTIPAFTVDNVSSKPIAIEVLPVQQGSGKLRDVFLQSKLSTSELMVQQMVYYDVTIYFSGDIQRGSLSEPQLEDALIQQVGQDQEGTELIDGERYRSITRRYAITPQRSGEFTIAPPTFTGDVIDRESARQSYFARSRTIVREAETLPITVQAQPANYNGDWLVAGLVTLNEEWQPGQAQLMQGEPVTRIITLSAVDVAANQLPDLNIELPDGFRVYQEQPQVKGAERAGRLVAQKVITSAIIANTPGEFELPEVKISWWNSQTDRLEQTVLPGRTVQVQANPDLPAPVTIANESAKQDAGPATTPQQPVSNWRWNHTSSVLLLGWLLTLTLLIWRQKKAARHPLHSENSGGQKYDSKALRAACLTNNKTAAREQLLLWARHQRILNQGSLSALSQQIGPGTFKEQVEQLNAALYSDSAVNWQGDALLQAWSDYQHSKQQITNKAELPPLYPE</sequence>
<evidence type="ECO:0000313" key="4">
    <source>
        <dbReference type="Proteomes" id="UP000219353"/>
    </source>
</evidence>
<dbReference type="InterPro" id="IPR025738">
    <property type="entry name" value="BatD"/>
</dbReference>
<protein>
    <submittedName>
        <fullName evidence="3">Oxygen tolerance</fullName>
    </submittedName>
</protein>
<gene>
    <name evidence="3" type="ORF">SAMN06297280_1881</name>
</gene>
<dbReference type="EMBL" id="OBEB01000003">
    <property type="protein sequence ID" value="SNY51512.1"/>
    <property type="molecule type" value="Genomic_DNA"/>
</dbReference>
<reference evidence="4" key="1">
    <citation type="submission" date="2017-09" db="EMBL/GenBank/DDBJ databases">
        <authorList>
            <person name="Varghese N."/>
            <person name="Submissions S."/>
        </authorList>
    </citation>
    <scope>NUCLEOTIDE SEQUENCE [LARGE SCALE GENOMIC DNA]</scope>
    <source>
        <strain evidence="4">CGMCC 1.12461</strain>
    </source>
</reference>
<evidence type="ECO:0000256" key="1">
    <source>
        <dbReference type="SAM" id="SignalP"/>
    </source>
</evidence>
<name>A0A285IU51_9GAMM</name>
<feature type="chain" id="PRO_5012289722" evidence="1">
    <location>
        <begin position="27"/>
        <end position="557"/>
    </location>
</feature>
<evidence type="ECO:0000259" key="2">
    <source>
        <dbReference type="Pfam" id="PF25607"/>
    </source>
</evidence>
<dbReference type="Proteomes" id="UP000219353">
    <property type="component" value="Unassembled WGS sequence"/>
</dbReference>
<proteinExistence type="predicted"/>
<dbReference type="PANTHER" id="PTHR40940:SF1">
    <property type="entry name" value="PROTEIN BATD"/>
    <property type="match status" value="1"/>
</dbReference>
<dbReference type="Pfam" id="PF25607">
    <property type="entry name" value="DUF7939"/>
    <property type="match status" value="1"/>
</dbReference>
<dbReference type="AlphaFoldDB" id="A0A285IU51"/>
<keyword evidence="4" id="KW-1185">Reference proteome</keyword>
<dbReference type="RefSeq" id="WP_097111126.1">
    <property type="nucleotide sequence ID" value="NZ_OBEB01000003.1"/>
</dbReference>
<dbReference type="InterPro" id="IPR057699">
    <property type="entry name" value="DUF7939"/>
</dbReference>
<feature type="signal peptide" evidence="1">
    <location>
        <begin position="1"/>
        <end position="26"/>
    </location>
</feature>
<organism evidence="3 4">
    <name type="scientific">Arsukibacterium tuosuense</name>
    <dbReference type="NCBI Taxonomy" id="1323745"/>
    <lineage>
        <taxon>Bacteria</taxon>
        <taxon>Pseudomonadati</taxon>
        <taxon>Pseudomonadota</taxon>
        <taxon>Gammaproteobacteria</taxon>
        <taxon>Chromatiales</taxon>
        <taxon>Chromatiaceae</taxon>
        <taxon>Arsukibacterium</taxon>
    </lineage>
</organism>
<dbReference type="PANTHER" id="PTHR40940">
    <property type="entry name" value="PROTEIN BATD-RELATED"/>
    <property type="match status" value="1"/>
</dbReference>
<dbReference type="Pfam" id="PF13584">
    <property type="entry name" value="BatD"/>
    <property type="match status" value="1"/>
</dbReference>
<dbReference type="OrthoDB" id="5293418at2"/>